<keyword evidence="4 6" id="KW-0464">Manganese</keyword>
<dbReference type="OrthoDB" id="9775607at2"/>
<comment type="similarity">
    <text evidence="1 6">Belongs to the metallo-dependent hydrolases superfamily. Adenine deaminase family.</text>
</comment>
<dbReference type="EC" id="3.5.4.2" evidence="2 6"/>
<dbReference type="RefSeq" id="WP_148568177.1">
    <property type="nucleotide sequence ID" value="NZ_RXYA01000015.1"/>
</dbReference>
<dbReference type="NCBIfam" id="TIGR01178">
    <property type="entry name" value="ade"/>
    <property type="match status" value="1"/>
</dbReference>
<evidence type="ECO:0000256" key="3">
    <source>
        <dbReference type="ARBA" id="ARBA00022801"/>
    </source>
</evidence>
<reference evidence="9" key="2">
    <citation type="submission" date="2020-10" db="EMBL/GenBank/DDBJ databases">
        <title>Comparative genomics of the Acetobacterium genus.</title>
        <authorList>
            <person name="Marshall C."/>
            <person name="May H."/>
            <person name="Norman S."/>
        </authorList>
    </citation>
    <scope>NUCLEOTIDE SEQUENCE</scope>
    <source>
        <strain evidence="9">DER-2019</strain>
    </source>
</reference>
<evidence type="ECO:0000313" key="9">
    <source>
        <dbReference type="EMBL" id="MBC3888692.1"/>
    </source>
</evidence>
<gene>
    <name evidence="6 9" type="primary">ade</name>
    <name evidence="9" type="ORF">GH810_10255</name>
</gene>
<dbReference type="CDD" id="cd01295">
    <property type="entry name" value="AdeC"/>
    <property type="match status" value="1"/>
</dbReference>
<dbReference type="PANTHER" id="PTHR11113:SF2">
    <property type="entry name" value="ADENINE DEAMINASE"/>
    <property type="match status" value="1"/>
</dbReference>
<keyword evidence="10" id="KW-1185">Reference proteome</keyword>
<dbReference type="Pfam" id="PF13382">
    <property type="entry name" value="Adenine_deam_C"/>
    <property type="match status" value="1"/>
</dbReference>
<dbReference type="InterPro" id="IPR006679">
    <property type="entry name" value="Adenine_deam"/>
</dbReference>
<dbReference type="InterPro" id="IPR006680">
    <property type="entry name" value="Amidohydro-rel"/>
</dbReference>
<dbReference type="HAMAP" id="MF_01518">
    <property type="entry name" value="Adenine_deamin"/>
    <property type="match status" value="1"/>
</dbReference>
<dbReference type="Pfam" id="PF01979">
    <property type="entry name" value="Amidohydro_1"/>
    <property type="match status" value="1"/>
</dbReference>
<feature type="domain" description="Adenine deaminase C-terminal" evidence="8">
    <location>
        <begin position="400"/>
        <end position="566"/>
    </location>
</feature>
<dbReference type="AlphaFoldDB" id="A0A923HW25"/>
<dbReference type="InterPro" id="IPR011059">
    <property type="entry name" value="Metal-dep_hydrolase_composite"/>
</dbReference>
<dbReference type="SUPFAM" id="SSF51338">
    <property type="entry name" value="Composite domain of metallo-dependent hydrolases"/>
    <property type="match status" value="1"/>
</dbReference>
<evidence type="ECO:0000313" key="10">
    <source>
        <dbReference type="Proteomes" id="UP000616595"/>
    </source>
</evidence>
<protein>
    <recommendedName>
        <fullName evidence="2 6">Adenine deaminase</fullName>
        <shortName evidence="6">Adenase</shortName>
        <shortName evidence="6">Adenine aminase</shortName>
        <ecNumber evidence="2 6">3.5.4.2</ecNumber>
    </recommendedName>
</protein>
<organism evidence="9 10">
    <name type="scientific">Acetobacterium paludosum</name>
    <dbReference type="NCBI Taxonomy" id="52693"/>
    <lineage>
        <taxon>Bacteria</taxon>
        <taxon>Bacillati</taxon>
        <taxon>Bacillota</taxon>
        <taxon>Clostridia</taxon>
        <taxon>Eubacteriales</taxon>
        <taxon>Eubacteriaceae</taxon>
        <taxon>Acetobacterium</taxon>
    </lineage>
</organism>
<dbReference type="EMBL" id="WJBD01000011">
    <property type="protein sequence ID" value="MBC3888692.1"/>
    <property type="molecule type" value="Genomic_DNA"/>
</dbReference>
<evidence type="ECO:0000259" key="7">
    <source>
        <dbReference type="Pfam" id="PF01979"/>
    </source>
</evidence>
<dbReference type="PANTHER" id="PTHR11113">
    <property type="entry name" value="N-ACETYLGLUCOSAMINE-6-PHOSPHATE DEACETYLASE"/>
    <property type="match status" value="1"/>
</dbReference>
<keyword evidence="3 6" id="KW-0378">Hydrolase</keyword>
<dbReference type="GO" id="GO:0000034">
    <property type="term" value="F:adenine deaminase activity"/>
    <property type="evidence" value="ECO:0007669"/>
    <property type="project" value="UniProtKB-UniRule"/>
</dbReference>
<dbReference type="InterPro" id="IPR032466">
    <property type="entry name" value="Metal_Hydrolase"/>
</dbReference>
<sequence length="574" mass="62036">MNIMSQILQKNIAASAGFEKADLVLKNAKIINLFSEEILVGDLAIANGFIVGIGQYDGLNEVDCSGKFISPGFIDAHMHIESTMVTPLELAKAILPSGTTTIIADPHEIVNMAGTIGLDYLLNTTENIPLNVYIMLPSSVPATEFETNGSGAFLVNDMTPYLNHPRILGLGEVMCFPNVLAGDPVILEKLTLCRDKICDGHAPGLSGKALQAYACAGIESDHESTSFEEAYEKSAAGIRILIREGSAAKNLRAIVTGLLDSGLPLDRFLFCTDDKHLEDIHRDGHIRWNIKMAIELGMDPIKAIKIATLNAAQAYGLKRLGAIAPGYRADLVILSDLQSMTVESVYKDGKPLEQYRFDNTTGDTIDPRLLNSVHIHELSPAKLKLPVYKKNHVIELIPNQIETNHLFESLPSDESNFVPNETYTKLCVIERHRNTGNVRVAAIKGFGIKKGAIATTVAHDSHNIIVAGDNDADILLAVDCLSEINGGYVVVSEHAVLGSVPLPIAGLMSLDSGETVQKKIASLVAYAHDLGIPTGVDPFITLSFMALPVIPSLRLTDLGLFDVNAFALIKYEPD</sequence>
<proteinExistence type="inferred from homology"/>
<accession>A0A923HW25</accession>
<dbReference type="Gene3D" id="2.30.40.10">
    <property type="entry name" value="Urease, subunit C, domain 1"/>
    <property type="match status" value="1"/>
</dbReference>
<dbReference type="Proteomes" id="UP000616595">
    <property type="component" value="Unassembled WGS sequence"/>
</dbReference>
<evidence type="ECO:0000259" key="8">
    <source>
        <dbReference type="Pfam" id="PF13382"/>
    </source>
</evidence>
<dbReference type="InterPro" id="IPR026912">
    <property type="entry name" value="Adenine_deam_C"/>
</dbReference>
<reference evidence="9" key="1">
    <citation type="submission" date="2019-10" db="EMBL/GenBank/DDBJ databases">
        <authorList>
            <person name="Ross D.E."/>
            <person name="Gulliver D."/>
        </authorList>
    </citation>
    <scope>NUCLEOTIDE SEQUENCE</scope>
    <source>
        <strain evidence="9">DER-2019</strain>
    </source>
</reference>
<name>A0A923HW25_9FIRM</name>
<comment type="catalytic activity">
    <reaction evidence="5 6">
        <text>adenine + H2O + H(+) = hypoxanthine + NH4(+)</text>
        <dbReference type="Rhea" id="RHEA:23688"/>
        <dbReference type="ChEBI" id="CHEBI:15377"/>
        <dbReference type="ChEBI" id="CHEBI:15378"/>
        <dbReference type="ChEBI" id="CHEBI:16708"/>
        <dbReference type="ChEBI" id="CHEBI:17368"/>
        <dbReference type="ChEBI" id="CHEBI:28938"/>
        <dbReference type="EC" id="3.5.4.2"/>
    </reaction>
</comment>
<evidence type="ECO:0000256" key="2">
    <source>
        <dbReference type="ARBA" id="ARBA00012782"/>
    </source>
</evidence>
<evidence type="ECO:0000256" key="5">
    <source>
        <dbReference type="ARBA" id="ARBA00047720"/>
    </source>
</evidence>
<evidence type="ECO:0000256" key="6">
    <source>
        <dbReference type="HAMAP-Rule" id="MF_01518"/>
    </source>
</evidence>
<comment type="caution">
    <text evidence="9">The sequence shown here is derived from an EMBL/GenBank/DDBJ whole genome shotgun (WGS) entry which is preliminary data.</text>
</comment>
<dbReference type="GO" id="GO:0006146">
    <property type="term" value="P:adenine catabolic process"/>
    <property type="evidence" value="ECO:0007669"/>
    <property type="project" value="InterPro"/>
</dbReference>
<dbReference type="SUPFAM" id="SSF51556">
    <property type="entry name" value="Metallo-dependent hydrolases"/>
    <property type="match status" value="1"/>
</dbReference>
<evidence type="ECO:0000256" key="4">
    <source>
        <dbReference type="ARBA" id="ARBA00023211"/>
    </source>
</evidence>
<feature type="domain" description="Amidohydrolase-related" evidence="7">
    <location>
        <begin position="68"/>
        <end position="351"/>
    </location>
</feature>
<dbReference type="Gene3D" id="3.20.20.140">
    <property type="entry name" value="Metal-dependent hydrolases"/>
    <property type="match status" value="1"/>
</dbReference>
<comment type="cofactor">
    <cofactor evidence="6">
        <name>Mn(2+)</name>
        <dbReference type="ChEBI" id="CHEBI:29035"/>
    </cofactor>
</comment>
<evidence type="ECO:0000256" key="1">
    <source>
        <dbReference type="ARBA" id="ARBA00006773"/>
    </source>
</evidence>